<dbReference type="PROSITE" id="PS51257">
    <property type="entry name" value="PROKAR_LIPOPROTEIN"/>
    <property type="match status" value="1"/>
</dbReference>
<dbReference type="GO" id="GO:0016837">
    <property type="term" value="F:carbon-oxygen lyase activity, acting on polysaccharides"/>
    <property type="evidence" value="ECO:0007669"/>
    <property type="project" value="TreeGrafter"/>
</dbReference>
<dbReference type="InterPro" id="IPR012334">
    <property type="entry name" value="Pectin_lyas_fold"/>
</dbReference>
<feature type="domain" description="Pectate disaccharide-lyase-like N-terminal" evidence="11">
    <location>
        <begin position="34"/>
        <end position="277"/>
    </location>
</feature>
<dbReference type="PANTHER" id="PTHR40088:SF1">
    <property type="entry name" value="PECTATE LYASE PEL9"/>
    <property type="match status" value="1"/>
</dbReference>
<dbReference type="Pfam" id="PF25849">
    <property type="entry name" value="PelX_N"/>
    <property type="match status" value="1"/>
</dbReference>
<evidence type="ECO:0000259" key="12">
    <source>
        <dbReference type="Pfam" id="PF25850"/>
    </source>
</evidence>
<dbReference type="EMBL" id="FQUH01000003">
    <property type="protein sequence ID" value="SHE81375.1"/>
    <property type="molecule type" value="Genomic_DNA"/>
</dbReference>
<evidence type="ECO:0000259" key="11">
    <source>
        <dbReference type="Pfam" id="PF25849"/>
    </source>
</evidence>
<dbReference type="InterPro" id="IPR011050">
    <property type="entry name" value="Pectin_lyase_fold/virulence"/>
</dbReference>
<evidence type="ECO:0000256" key="9">
    <source>
        <dbReference type="SAM" id="SignalP"/>
    </source>
</evidence>
<keyword evidence="6" id="KW-0106">Calcium</keyword>
<dbReference type="InterPro" id="IPR058953">
    <property type="entry name" value="PelX-like_N"/>
</dbReference>
<keyword evidence="3" id="KW-0964">Secreted</keyword>
<dbReference type="Gene3D" id="2.160.20.10">
    <property type="entry name" value="Single-stranded right-handed beta-helix, Pectin lyase-like"/>
    <property type="match status" value="1"/>
</dbReference>
<evidence type="ECO:0000256" key="2">
    <source>
        <dbReference type="ARBA" id="ARBA00004613"/>
    </source>
</evidence>
<evidence type="ECO:0000259" key="10">
    <source>
        <dbReference type="Pfam" id="PF22842"/>
    </source>
</evidence>
<proteinExistence type="inferred from homology"/>
<evidence type="ECO:0000256" key="3">
    <source>
        <dbReference type="ARBA" id="ARBA00022525"/>
    </source>
</evidence>
<evidence type="ECO:0008006" key="15">
    <source>
        <dbReference type="Google" id="ProtNLM"/>
    </source>
</evidence>
<evidence type="ECO:0000256" key="1">
    <source>
        <dbReference type="ARBA" id="ARBA00001913"/>
    </source>
</evidence>
<dbReference type="SUPFAM" id="SSF51126">
    <property type="entry name" value="Pectin lyase-like"/>
    <property type="match status" value="1"/>
</dbReference>
<protein>
    <recommendedName>
        <fullName evidence="15">Right handed beta helix region</fullName>
    </recommendedName>
</protein>
<keyword evidence="4" id="KW-0479">Metal-binding</keyword>
<dbReference type="Pfam" id="PF22842">
    <property type="entry name" value="Pel9A-like_beta_helix"/>
    <property type="match status" value="1"/>
</dbReference>
<dbReference type="Proteomes" id="UP000184159">
    <property type="component" value="Unassembled WGS sequence"/>
</dbReference>
<dbReference type="GO" id="GO:0046872">
    <property type="term" value="F:metal ion binding"/>
    <property type="evidence" value="ECO:0007669"/>
    <property type="project" value="UniProtKB-KW"/>
</dbReference>
<evidence type="ECO:0000313" key="13">
    <source>
        <dbReference type="EMBL" id="SHE81375.1"/>
    </source>
</evidence>
<accession>A0A1M4WJJ8</accession>
<feature type="domain" description="Pel9A-like right handed beta-helix region" evidence="10">
    <location>
        <begin position="476"/>
        <end position="654"/>
    </location>
</feature>
<gene>
    <name evidence="13" type="ORF">SAMN02745781_00809</name>
</gene>
<keyword evidence="14" id="KW-1185">Reference proteome</keyword>
<comment type="cofactor">
    <cofactor evidence="1">
        <name>Ca(2+)</name>
        <dbReference type="ChEBI" id="CHEBI:29108"/>
    </cofactor>
</comment>
<dbReference type="InterPro" id="IPR053868">
    <property type="entry name" value="Pel9A-like_beta_helix"/>
</dbReference>
<reference evidence="14" key="1">
    <citation type="submission" date="2016-11" db="EMBL/GenBank/DDBJ databases">
        <authorList>
            <person name="Varghese N."/>
            <person name="Submissions S."/>
        </authorList>
    </citation>
    <scope>NUCLEOTIDE SEQUENCE [LARGE SCALE GENOMIC DNA]</scope>
    <source>
        <strain evidence="14">DSM 21264</strain>
    </source>
</reference>
<organism evidence="13 14">
    <name type="scientific">Vibrio gazogenes DSM 21264 = NBRC 103151</name>
    <dbReference type="NCBI Taxonomy" id="1123492"/>
    <lineage>
        <taxon>Bacteria</taxon>
        <taxon>Pseudomonadati</taxon>
        <taxon>Pseudomonadota</taxon>
        <taxon>Gammaproteobacteria</taxon>
        <taxon>Vibrionales</taxon>
        <taxon>Vibrionaceae</taxon>
        <taxon>Vibrio</taxon>
    </lineage>
</organism>
<evidence type="ECO:0000256" key="5">
    <source>
        <dbReference type="ARBA" id="ARBA00022729"/>
    </source>
</evidence>
<dbReference type="RefSeq" id="WP_072956428.1">
    <property type="nucleotide sequence ID" value="NZ_FQUH01000003.1"/>
</dbReference>
<dbReference type="GO" id="GO:0005576">
    <property type="term" value="C:extracellular region"/>
    <property type="evidence" value="ECO:0007669"/>
    <property type="project" value="UniProtKB-SubCell"/>
</dbReference>
<feature type="domain" description="Pectate disaccharide-lyase-like central Ig-like" evidence="12">
    <location>
        <begin position="297"/>
        <end position="379"/>
    </location>
</feature>
<dbReference type="AlphaFoldDB" id="A0A1M4WJJ8"/>
<dbReference type="InterPro" id="IPR052052">
    <property type="entry name" value="Polysaccharide_Lyase_9"/>
</dbReference>
<feature type="chain" id="PRO_5012002240" description="Right handed beta helix region" evidence="9">
    <location>
        <begin position="21"/>
        <end position="742"/>
    </location>
</feature>
<evidence type="ECO:0000313" key="14">
    <source>
        <dbReference type="Proteomes" id="UP000184159"/>
    </source>
</evidence>
<evidence type="ECO:0000256" key="4">
    <source>
        <dbReference type="ARBA" id="ARBA00022723"/>
    </source>
</evidence>
<evidence type="ECO:0000256" key="7">
    <source>
        <dbReference type="ARBA" id="ARBA00023239"/>
    </source>
</evidence>
<dbReference type="InterPro" id="IPR058863">
    <property type="entry name" value="PelX-like_Ig"/>
</dbReference>
<sequence>MKLYRTTLLMTSILSLSACSQYSALPAPQDLTWQAITFGQSTDLNFASTILPEKVGLNAVTFNGQSVQPGPLLNTFTIESRGGKLANSHEGMTYYYTKLPANANFTLSATVILNQLGPETGSTPNRQEGAGIMVRDILGSPRLDPQPPGAEEFPSASNMVMHTLRANKKKNNGRINVNATYREGVYQPWGTKGNHIVRNEFVKGVPYGNTIAYRMSLSRTNAGYTATYHYGDISESHHIKGANTNIIAMQDPKHQYVGFFASRNAKVTISNAHLTVQSGTLTNAPAYHPQSAPPVLQPASPKQSATTDYLFQSRASDTGEFTLYQDGKLLVKNQKVTAGQLFSVNTDLATPKTRFSLHFTPGSGSNHAPQQYQQTVTKVALKDPMHLLVNPNGDHGRLTLTDAIRLLPPGGTITLEDGEYGALSIPLTASGQANQIKTLKAGGDHVRFTGDITHHANYWHISHLEVAGARYLVYGSYNTFDRIITHDASDTGFQITSPAKSPRAFWASHNLVQDSQSYNNMDPSQINADGFAAKMRIGNGNTFIRCISHHNIDDGWDLFNKVEDGPNGVVTIIDSIAYKNGQTLQVKARGGSRGNGFKLGGEGLPVAHIIKNNLAYQNNMDGFTDNFNPGRLTLENNVAIDNKRFNFLIRKSPYTETQKQGTFVGNRSYRFYSASPYDDVIHADTRRNNTLIVDGQPTDDNGEHPAHALLSKLKQAAKISSQEPIPGQMAVHNIQTWLHQHP</sequence>
<name>A0A1M4WJJ8_VIBGA</name>
<comment type="similarity">
    <text evidence="8">Belongs to the polysaccharide lyase 9 family.</text>
</comment>
<dbReference type="PANTHER" id="PTHR40088">
    <property type="entry name" value="PECTATE LYASE (EUROFUNG)"/>
    <property type="match status" value="1"/>
</dbReference>
<dbReference type="Pfam" id="PF25850">
    <property type="entry name" value="PelX_Ig"/>
    <property type="match status" value="1"/>
</dbReference>
<keyword evidence="5 9" id="KW-0732">Signal</keyword>
<comment type="subcellular location">
    <subcellularLocation>
        <location evidence="2">Secreted</location>
    </subcellularLocation>
</comment>
<evidence type="ECO:0000256" key="8">
    <source>
        <dbReference type="ARBA" id="ARBA00038263"/>
    </source>
</evidence>
<feature type="signal peptide" evidence="9">
    <location>
        <begin position="1"/>
        <end position="20"/>
    </location>
</feature>
<evidence type="ECO:0000256" key="6">
    <source>
        <dbReference type="ARBA" id="ARBA00022837"/>
    </source>
</evidence>
<keyword evidence="7" id="KW-0456">Lyase</keyword>